<dbReference type="OrthoDB" id="9445768at2759"/>
<evidence type="ECO:0000256" key="3">
    <source>
        <dbReference type="ARBA" id="ARBA00005795"/>
    </source>
</evidence>
<comment type="subcellular location">
    <subcellularLocation>
        <location evidence="2">Chromosome</location>
        <location evidence="2">Centromere</location>
    </subcellularLocation>
    <subcellularLocation>
        <location evidence="1">Nucleus</location>
    </subcellularLocation>
</comment>
<accession>A0A2B7XWU8</accession>
<dbReference type="EMBL" id="PDNA01000109">
    <property type="protein sequence ID" value="PGH13028.1"/>
    <property type="molecule type" value="Genomic_DNA"/>
</dbReference>
<dbReference type="PANTHER" id="PTHR14401:SF6">
    <property type="entry name" value="CENTROMERE PROTEIN K"/>
    <property type="match status" value="1"/>
</dbReference>
<comment type="similarity">
    <text evidence="3">Belongs to the CENP-K/MCM22 family.</text>
</comment>
<dbReference type="Proteomes" id="UP000224634">
    <property type="component" value="Unassembled WGS sequence"/>
</dbReference>
<evidence type="ECO:0000256" key="7">
    <source>
        <dbReference type="ARBA" id="ARBA00023328"/>
    </source>
</evidence>
<evidence type="ECO:0000313" key="10">
    <source>
        <dbReference type="EMBL" id="PGH13028.1"/>
    </source>
</evidence>
<dbReference type="GO" id="GO:0000775">
    <property type="term" value="C:chromosome, centromeric region"/>
    <property type="evidence" value="ECO:0007669"/>
    <property type="project" value="UniProtKB-SubCell"/>
</dbReference>
<name>A0A2B7XWU8_POLH7</name>
<evidence type="ECO:0000256" key="9">
    <source>
        <dbReference type="SAM" id="MobiDB-lite"/>
    </source>
</evidence>
<comment type="caution">
    <text evidence="10">The sequence shown here is derived from an EMBL/GenBank/DDBJ whole genome shotgun (WGS) entry which is preliminary data.</text>
</comment>
<evidence type="ECO:0000256" key="2">
    <source>
        <dbReference type="ARBA" id="ARBA00004584"/>
    </source>
</evidence>
<feature type="compositionally biased region" description="Basic and acidic residues" evidence="9">
    <location>
        <begin position="255"/>
        <end position="282"/>
    </location>
</feature>
<dbReference type="GO" id="GO:0005634">
    <property type="term" value="C:nucleus"/>
    <property type="evidence" value="ECO:0007669"/>
    <property type="project" value="UniProtKB-SubCell"/>
</dbReference>
<proteinExistence type="inferred from homology"/>
<keyword evidence="6" id="KW-0539">Nucleus</keyword>
<feature type="coiled-coil region" evidence="8">
    <location>
        <begin position="4"/>
        <end position="67"/>
    </location>
</feature>
<keyword evidence="7" id="KW-0137">Centromere</keyword>
<feature type="region of interest" description="Disordered" evidence="9">
    <location>
        <begin position="246"/>
        <end position="296"/>
    </location>
</feature>
<evidence type="ECO:0000256" key="4">
    <source>
        <dbReference type="ARBA" id="ARBA00022454"/>
    </source>
</evidence>
<dbReference type="InterPro" id="IPR020993">
    <property type="entry name" value="Centromere_CenpK"/>
</dbReference>
<keyword evidence="11" id="KW-1185">Reference proteome</keyword>
<keyword evidence="5 8" id="KW-0175">Coiled coil</keyword>
<sequence>MASNEDILKKIRVFSENVHKLEEERANDRSSSDIDHQAYNRRLDQTLRALQDQVRRQEVALEELRLSKQVELPRPDLDPIARLAQIRRAAAAYKALSNTEPELPAANSPLAGLLALRETARLAQELKETISVTAKDLASGRERLKTEEGNLRDAQMIETEFRERIQVLRAQRPEDRRKNPAQLAKQLIAEQQVRQREFQKKTDKLKAALEDFIDKHLASMLAAEDLGGPVVGDQVNVSDVTLEAGYTAHGKERKPKASTDSTRDSRQQRIDELVHRQSRDSDAQGGTRSSNKREAAGEEVHNLLNALLEAVTTSSYIDLDRESAASRFLVKAKIAQFHPRDSRRLRLIDFGRELVD</sequence>
<evidence type="ECO:0000256" key="1">
    <source>
        <dbReference type="ARBA" id="ARBA00004123"/>
    </source>
</evidence>
<dbReference type="PANTHER" id="PTHR14401">
    <property type="entry name" value="CENTROMERE PROTEIN K"/>
    <property type="match status" value="1"/>
</dbReference>
<protein>
    <recommendedName>
        <fullName evidence="12">Centromere protein Cenp-K</fullName>
    </recommendedName>
</protein>
<evidence type="ECO:0000256" key="8">
    <source>
        <dbReference type="SAM" id="Coils"/>
    </source>
</evidence>
<dbReference type="GO" id="GO:0000070">
    <property type="term" value="P:mitotic sister chromatid segregation"/>
    <property type="evidence" value="ECO:0007669"/>
    <property type="project" value="TreeGrafter"/>
</dbReference>
<evidence type="ECO:0000256" key="5">
    <source>
        <dbReference type="ARBA" id="ARBA00023054"/>
    </source>
</evidence>
<evidence type="ECO:0000313" key="11">
    <source>
        <dbReference type="Proteomes" id="UP000224634"/>
    </source>
</evidence>
<keyword evidence="4" id="KW-0158">Chromosome</keyword>
<organism evidence="10 11">
    <name type="scientific">Polytolypa hystricis (strain UAMH7299)</name>
    <dbReference type="NCBI Taxonomy" id="1447883"/>
    <lineage>
        <taxon>Eukaryota</taxon>
        <taxon>Fungi</taxon>
        <taxon>Dikarya</taxon>
        <taxon>Ascomycota</taxon>
        <taxon>Pezizomycotina</taxon>
        <taxon>Eurotiomycetes</taxon>
        <taxon>Eurotiomycetidae</taxon>
        <taxon>Onygenales</taxon>
        <taxon>Onygenales incertae sedis</taxon>
        <taxon>Polytolypa</taxon>
    </lineage>
</organism>
<evidence type="ECO:0008006" key="12">
    <source>
        <dbReference type="Google" id="ProtNLM"/>
    </source>
</evidence>
<evidence type="ECO:0000256" key="6">
    <source>
        <dbReference type="ARBA" id="ARBA00023242"/>
    </source>
</evidence>
<reference evidence="10" key="1">
    <citation type="submission" date="2017-10" db="EMBL/GenBank/DDBJ databases">
        <title>Comparative genomics in systemic dimorphic fungi from Ajellomycetaceae.</title>
        <authorList>
            <person name="Munoz J.F."/>
            <person name="Mcewen J.G."/>
            <person name="Clay O.K."/>
            <person name="Cuomo C.A."/>
        </authorList>
    </citation>
    <scope>NUCLEOTIDE SEQUENCE [LARGE SCALE GENOMIC DNA]</scope>
    <source>
        <strain evidence="10">UAMH7299</strain>
    </source>
</reference>
<dbReference type="GO" id="GO:0051382">
    <property type="term" value="P:kinetochore assembly"/>
    <property type="evidence" value="ECO:0007669"/>
    <property type="project" value="InterPro"/>
</dbReference>
<dbReference type="AlphaFoldDB" id="A0A2B7XWU8"/>
<gene>
    <name evidence="10" type="ORF">AJ80_06512</name>
</gene>